<dbReference type="SUPFAM" id="SSF56112">
    <property type="entry name" value="Protein kinase-like (PK-like)"/>
    <property type="match status" value="1"/>
</dbReference>
<keyword evidence="1" id="KW-0732">Signal</keyword>
<sequence>MLRKIQLVAILLTLSLCVFAQKGKNMVKAAKAVTTVPQVTAEAAGKSFIRAPMVTEEVLRLELMRISGQSPLPGVPAAKVRPAAQVVPSLEELTTSLQRIMKQSIPGPSKLAGSKVLSLAEKAVQVNGNEYEHAVWKLQSFTGETYAFFKLGTFKELERTKKFHQIAQVLIPRFPLIDIEYPIVLAEGYAGLSPAIVQQIQDKIADPDFQDSENFREFSTRVQTPFTLSKVDPSGMVFFEMLYPSRAEISAWLKEKPMTRAEWGQIKDFFAAMNEVGFHHGDLYHNLFIKRGEDGRLKVTVMDFELSGNGSRDLPLLGKWEEFLLFWGGIEK</sequence>
<dbReference type="Proteomes" id="UP000725649">
    <property type="component" value="Unassembled WGS sequence"/>
</dbReference>
<reference evidence="2" key="1">
    <citation type="submission" date="2019-04" db="EMBL/GenBank/DDBJ databases">
        <title>Evolution of Biomass-Degrading Anaerobic Consortia Revealed by Metagenomics.</title>
        <authorList>
            <person name="Peng X."/>
        </authorList>
    </citation>
    <scope>NUCLEOTIDE SEQUENCE</scope>
    <source>
        <strain evidence="2">SIG66</strain>
    </source>
</reference>
<feature type="signal peptide" evidence="1">
    <location>
        <begin position="1"/>
        <end position="20"/>
    </location>
</feature>
<protein>
    <recommendedName>
        <fullName evidence="4">Protein kinase domain-containing protein</fullName>
    </recommendedName>
</protein>
<dbReference type="Pfam" id="PF06293">
    <property type="entry name" value="Kdo"/>
    <property type="match status" value="1"/>
</dbReference>
<accession>A0A928DQZ4</accession>
<name>A0A928DQZ4_9BACT</name>
<dbReference type="AlphaFoldDB" id="A0A928DQZ4"/>
<comment type="caution">
    <text evidence="2">The sequence shown here is derived from an EMBL/GenBank/DDBJ whole genome shotgun (WGS) entry which is preliminary data.</text>
</comment>
<evidence type="ECO:0000313" key="3">
    <source>
        <dbReference type="Proteomes" id="UP000725649"/>
    </source>
</evidence>
<dbReference type="InterPro" id="IPR011009">
    <property type="entry name" value="Kinase-like_dom_sf"/>
</dbReference>
<proteinExistence type="predicted"/>
<evidence type="ECO:0008006" key="4">
    <source>
        <dbReference type="Google" id="ProtNLM"/>
    </source>
</evidence>
<organism evidence="2 3">
    <name type="scientific">Candidatus Avelusimicrobium gallicola</name>
    <dbReference type="NCBI Taxonomy" id="2562704"/>
    <lineage>
        <taxon>Bacteria</taxon>
        <taxon>Pseudomonadati</taxon>
        <taxon>Elusimicrobiota</taxon>
        <taxon>Elusimicrobia</taxon>
        <taxon>Elusimicrobiales</taxon>
        <taxon>Elusimicrobiaceae</taxon>
        <taxon>Candidatus Avelusimicrobium</taxon>
    </lineage>
</organism>
<feature type="chain" id="PRO_5037367973" description="Protein kinase domain-containing protein" evidence="1">
    <location>
        <begin position="21"/>
        <end position="332"/>
    </location>
</feature>
<evidence type="ECO:0000313" key="2">
    <source>
        <dbReference type="EMBL" id="MBE6421815.1"/>
    </source>
</evidence>
<dbReference type="EMBL" id="SUVG01000008">
    <property type="protein sequence ID" value="MBE6421815.1"/>
    <property type="molecule type" value="Genomic_DNA"/>
</dbReference>
<evidence type="ECO:0000256" key="1">
    <source>
        <dbReference type="SAM" id="SignalP"/>
    </source>
</evidence>
<gene>
    <name evidence="2" type="ORF">E7027_06825</name>
</gene>